<sequence>MREKLLSIQLPDRYEENLFEYIPTLDGVPELIDYLNLGYSKNQYKKMTSLVAIESMKFNLIEAKKDNALSKEEVEKGNKLIVEAIERYNSI</sequence>
<reference evidence="1 2" key="1">
    <citation type="submission" date="2017-08" db="EMBL/GenBank/DDBJ databases">
        <title>Complete Genome Sequence of Bacillus kochii Oregon-R-modENCODE STRAIN BDGP4, isolated from Drosophila melanogaster gut.</title>
        <authorList>
            <person name="Wan K.H."/>
            <person name="Yu C."/>
            <person name="Park S."/>
            <person name="Hammonds A.S."/>
            <person name="Booth B.W."/>
            <person name="Celniker S.E."/>
        </authorList>
    </citation>
    <scope>NUCLEOTIDE SEQUENCE [LARGE SCALE GENOMIC DNA]</scope>
    <source>
        <strain evidence="1 2">BDGP4</strain>
    </source>
</reference>
<dbReference type="EMBL" id="CP022983">
    <property type="protein sequence ID" value="ASV68329.1"/>
    <property type="molecule type" value="Genomic_DNA"/>
</dbReference>
<organism evidence="1 2">
    <name type="scientific">Cytobacillus kochii</name>
    <dbReference type="NCBI Taxonomy" id="859143"/>
    <lineage>
        <taxon>Bacteria</taxon>
        <taxon>Bacillati</taxon>
        <taxon>Bacillota</taxon>
        <taxon>Bacilli</taxon>
        <taxon>Bacillales</taxon>
        <taxon>Bacillaceae</taxon>
        <taxon>Cytobacillus</taxon>
    </lineage>
</organism>
<accession>A0A248TJM5</accession>
<protein>
    <submittedName>
        <fullName evidence="1">Uncharacterized protein</fullName>
    </submittedName>
</protein>
<evidence type="ECO:0000313" key="2">
    <source>
        <dbReference type="Proteomes" id="UP000215137"/>
    </source>
</evidence>
<dbReference type="AlphaFoldDB" id="A0A248TJM5"/>
<proteinExistence type="predicted"/>
<keyword evidence="2" id="KW-1185">Reference proteome</keyword>
<dbReference type="KEGG" id="bko:CKF48_13940"/>
<evidence type="ECO:0000313" key="1">
    <source>
        <dbReference type="EMBL" id="ASV68329.1"/>
    </source>
</evidence>
<gene>
    <name evidence="1" type="ORF">CKF48_13940</name>
</gene>
<dbReference type="OrthoDB" id="2974239at2"/>
<dbReference type="RefSeq" id="WP_095371899.1">
    <property type="nucleotide sequence ID" value="NZ_CP022983.1"/>
</dbReference>
<dbReference type="Proteomes" id="UP000215137">
    <property type="component" value="Chromosome"/>
</dbReference>
<name>A0A248TJM5_9BACI</name>